<protein>
    <recommendedName>
        <fullName evidence="2">Fungal-type protein kinase domain-containing protein</fullName>
    </recommendedName>
</protein>
<evidence type="ECO:0000313" key="3">
    <source>
        <dbReference type="EMBL" id="KZV81753.1"/>
    </source>
</evidence>
<name>A0A165C3M7_EXIGL</name>
<dbReference type="Pfam" id="PF17667">
    <property type="entry name" value="Pkinase_fungal"/>
    <property type="match status" value="1"/>
</dbReference>
<dbReference type="InterPro" id="IPR011009">
    <property type="entry name" value="Kinase-like_dom_sf"/>
</dbReference>
<feature type="compositionally biased region" description="Basic and acidic residues" evidence="1">
    <location>
        <begin position="306"/>
        <end position="329"/>
    </location>
</feature>
<dbReference type="EMBL" id="KV426371">
    <property type="protein sequence ID" value="KZV81753.1"/>
    <property type="molecule type" value="Genomic_DNA"/>
</dbReference>
<organism evidence="3 4">
    <name type="scientific">Exidia glandulosa HHB12029</name>
    <dbReference type="NCBI Taxonomy" id="1314781"/>
    <lineage>
        <taxon>Eukaryota</taxon>
        <taxon>Fungi</taxon>
        <taxon>Dikarya</taxon>
        <taxon>Basidiomycota</taxon>
        <taxon>Agaricomycotina</taxon>
        <taxon>Agaricomycetes</taxon>
        <taxon>Auriculariales</taxon>
        <taxon>Exidiaceae</taxon>
        <taxon>Exidia</taxon>
    </lineage>
</organism>
<sequence length="735" mass="82551">MASVLATSTPYKTQSAGAASNRPQDALKALLVWELKDVVFESNQIPTLFFPTQIAETYILPRNSKGLIPVWESLGVLDLEEEDYYLPLISLLNAITTHSKLLARVRFRAYNRRMGNSFDGAGRLKPDGVATDEAHENDKNVLWRDVWIAIEVKNRPSDGLRQALTYARSLLEVGNKWFSMVLHFRPAVTTLRMCFATRHGVFLTPEWHLNRTNDYIKAASCLLQACVALERNAMIDQYHLIHDQTGRVSFRLPVPGMGTFAYVRELHHRIHIVGRATHVYSAARTGDVRTLPDDTSEVALNKKLVDTLERHAPATDDNRRPTRTLRSDTKSAQSSQQTSQQPSQPAASSAIPAMSANSANAAVPANWESLCSNTSSAFFYPDVQQCVIKEAWVVYERFQVEAKVLDIVRGSYALPDIAGYTTVPHPGMERLAHFSKERLASESWRCGLWSEVYSGERTQPRFTPRVHVLIFYKTVGNDLASIIGNAMAVAYVIKDVIIALYILFVKGFLHRDISAGNILALPNVKTHTARQMAGYEWFNLENRFKPFADLIGEQYGFVCDFDQVVKWDEDRVHAAARSAALAFLSTSRLFAIITNDTSVDTLADDLEACIWTTLFVILKQHPEHDLSPIEKDHLAALSSDKAYEVLAAKQLILDLTANPKHRDTHTALRPTWPLWHRLFAAAKTARHETEMVIQRLNEKKVSPDEDELKRVSVDAVFLYLNAVKDAVADLKTSGV</sequence>
<accession>A0A165C3M7</accession>
<dbReference type="OrthoDB" id="5584477at2759"/>
<feature type="compositionally biased region" description="Low complexity" evidence="1">
    <location>
        <begin position="331"/>
        <end position="353"/>
    </location>
</feature>
<proteinExistence type="predicted"/>
<feature type="domain" description="Fungal-type protein kinase" evidence="2">
    <location>
        <begin position="383"/>
        <end position="615"/>
    </location>
</feature>
<evidence type="ECO:0000259" key="2">
    <source>
        <dbReference type="Pfam" id="PF17667"/>
    </source>
</evidence>
<gene>
    <name evidence="3" type="ORF">EXIGLDRAFT_844363</name>
</gene>
<evidence type="ECO:0000256" key="1">
    <source>
        <dbReference type="SAM" id="MobiDB-lite"/>
    </source>
</evidence>
<dbReference type="InterPro" id="IPR040976">
    <property type="entry name" value="Pkinase_fungal"/>
</dbReference>
<dbReference type="AlphaFoldDB" id="A0A165C3M7"/>
<evidence type="ECO:0000313" key="4">
    <source>
        <dbReference type="Proteomes" id="UP000077266"/>
    </source>
</evidence>
<dbReference type="InParanoid" id="A0A165C3M7"/>
<feature type="region of interest" description="Disordered" evidence="1">
    <location>
        <begin position="306"/>
        <end position="353"/>
    </location>
</feature>
<reference evidence="3 4" key="1">
    <citation type="journal article" date="2016" name="Mol. Biol. Evol.">
        <title>Comparative Genomics of Early-Diverging Mushroom-Forming Fungi Provides Insights into the Origins of Lignocellulose Decay Capabilities.</title>
        <authorList>
            <person name="Nagy L.G."/>
            <person name="Riley R."/>
            <person name="Tritt A."/>
            <person name="Adam C."/>
            <person name="Daum C."/>
            <person name="Floudas D."/>
            <person name="Sun H."/>
            <person name="Yadav J.S."/>
            <person name="Pangilinan J."/>
            <person name="Larsson K.H."/>
            <person name="Matsuura K."/>
            <person name="Barry K."/>
            <person name="Labutti K."/>
            <person name="Kuo R."/>
            <person name="Ohm R.A."/>
            <person name="Bhattacharya S.S."/>
            <person name="Shirouzu T."/>
            <person name="Yoshinaga Y."/>
            <person name="Martin F.M."/>
            <person name="Grigoriev I.V."/>
            <person name="Hibbett D.S."/>
        </authorList>
    </citation>
    <scope>NUCLEOTIDE SEQUENCE [LARGE SCALE GENOMIC DNA]</scope>
    <source>
        <strain evidence="3 4">HHB12029</strain>
    </source>
</reference>
<dbReference type="SUPFAM" id="SSF56112">
    <property type="entry name" value="Protein kinase-like (PK-like)"/>
    <property type="match status" value="1"/>
</dbReference>
<keyword evidence="4" id="KW-1185">Reference proteome</keyword>
<dbReference type="Proteomes" id="UP000077266">
    <property type="component" value="Unassembled WGS sequence"/>
</dbReference>